<gene>
    <name evidence="2 3" type="primary">LOC107271926</name>
</gene>
<evidence type="ECO:0000313" key="3">
    <source>
        <dbReference type="RefSeq" id="XP_024946000.1"/>
    </source>
</evidence>
<keyword evidence="1" id="KW-1185">Reference proteome</keyword>
<dbReference type="AlphaFoldDB" id="A0AAJ7RRY0"/>
<evidence type="ECO:0000313" key="2">
    <source>
        <dbReference type="RefSeq" id="XP_015604017.1"/>
    </source>
</evidence>
<sequence length="211" mass="24650">MGQQVGRMPDTWEELIEERDRVLHWSSEVIARVADNIRDEDTFLMDYDNTKLDAKVDSWIENNKTRIEPTISKLPSSKSECTDLISAATAKICDETKQKMRKDYESAYGDLKKFTKRVDELGQDEQKIHNEIQQLEGSCANDVKKFQKKFGPLRLKVFNNLRTGEKMLFEDKKLKTAFTKKIYDIDHKYMNDCAKKFDKLTKDYEKCVAGK</sequence>
<organism evidence="1 3">
    <name type="scientific">Cephus cinctus</name>
    <name type="common">Wheat stem sawfly</name>
    <dbReference type="NCBI Taxonomy" id="211228"/>
    <lineage>
        <taxon>Eukaryota</taxon>
        <taxon>Metazoa</taxon>
        <taxon>Ecdysozoa</taxon>
        <taxon>Arthropoda</taxon>
        <taxon>Hexapoda</taxon>
        <taxon>Insecta</taxon>
        <taxon>Pterygota</taxon>
        <taxon>Neoptera</taxon>
        <taxon>Endopterygota</taxon>
        <taxon>Hymenoptera</taxon>
        <taxon>Cephoidea</taxon>
        <taxon>Cephidae</taxon>
        <taxon>Cephus</taxon>
    </lineage>
</organism>
<name>A0AAJ7RRY0_CEPCN</name>
<protein>
    <submittedName>
        <fullName evidence="2 3">Uncharacterized protein LOC107271926</fullName>
    </submittedName>
</protein>
<dbReference type="GeneID" id="107271926"/>
<dbReference type="RefSeq" id="XP_015604017.1">
    <property type="nucleotide sequence ID" value="XM_015748531.2"/>
</dbReference>
<dbReference type="Proteomes" id="UP000694920">
    <property type="component" value="Unplaced"/>
</dbReference>
<evidence type="ECO:0000313" key="1">
    <source>
        <dbReference type="Proteomes" id="UP000694920"/>
    </source>
</evidence>
<reference evidence="2 3" key="1">
    <citation type="submission" date="2025-04" db="UniProtKB">
        <authorList>
            <consortium name="RefSeq"/>
        </authorList>
    </citation>
    <scope>IDENTIFICATION</scope>
</reference>
<accession>A0AAJ7RRY0</accession>
<proteinExistence type="predicted"/>
<dbReference type="RefSeq" id="XP_024946000.1">
    <property type="nucleotide sequence ID" value="XM_025090232.1"/>
</dbReference>
<dbReference type="KEGG" id="ccin:107271926"/>